<dbReference type="RefSeq" id="WP_100296313.1">
    <property type="nucleotide sequence ID" value="NZ_PHGZ01000008.1"/>
</dbReference>
<dbReference type="EMBL" id="PHGZ01000008">
    <property type="protein sequence ID" value="PJG83376.1"/>
    <property type="molecule type" value="Genomic_DNA"/>
</dbReference>
<evidence type="ECO:0000256" key="1">
    <source>
        <dbReference type="ARBA" id="ARBA00007100"/>
    </source>
</evidence>
<feature type="domain" description="Protein SirB1 N-terminal" evidence="2">
    <location>
        <begin position="36"/>
        <end position="177"/>
    </location>
</feature>
<sequence>MKYPRKALYEEINRFYLITGEDEGESEPRIRGLIGGLVRKARKAIDPNWETKQKIHALLQLMYGEWGFHCDSNQYYELENFYLEQVLSQRKGMPVTLGAILLYLAESLDLPIYPVNFPSQLILRADVDGETAFIDPWNGKYISQEQLQKLYEGALGFGAELSAESLAIADVEDLNIRFQQLAKHSLLQAYRNYEAYNYISALLSMRPDDPYEIRDRAIVLTQMGCINAAIEDFELFLEKCPDDPTALLLLPQLENLKSESEPVH</sequence>
<dbReference type="SUPFAM" id="SSF48452">
    <property type="entry name" value="TPR-like"/>
    <property type="match status" value="1"/>
</dbReference>
<dbReference type="Gene3D" id="1.25.40.10">
    <property type="entry name" value="Tetratricopeptide repeat domain"/>
    <property type="match status" value="1"/>
</dbReference>
<gene>
    <name evidence="3" type="ORF">CVP04_04435</name>
</gene>
<organism evidence="3 4">
    <name type="scientific">Caviibacterium pharyngocola</name>
    <dbReference type="NCBI Taxonomy" id="28159"/>
    <lineage>
        <taxon>Bacteria</taxon>
        <taxon>Pseudomonadati</taxon>
        <taxon>Pseudomonadota</taxon>
        <taxon>Gammaproteobacteria</taxon>
        <taxon>Pasteurellales</taxon>
        <taxon>Pasteurellaceae</taxon>
        <taxon>Caviibacterium</taxon>
    </lineage>
</organism>
<evidence type="ECO:0000313" key="4">
    <source>
        <dbReference type="Proteomes" id="UP000230282"/>
    </source>
</evidence>
<evidence type="ECO:0000313" key="3">
    <source>
        <dbReference type="EMBL" id="PJG83376.1"/>
    </source>
</evidence>
<dbReference type="OrthoDB" id="232498at2"/>
<reference evidence="3 4" key="1">
    <citation type="submission" date="2017-11" db="EMBL/GenBank/DDBJ databases">
        <title>Reclassification of Bisgaard taxon 5 as Caviibacterium pharyngocola gen. nov., sp. nov.</title>
        <authorList>
            <person name="Christensen H."/>
        </authorList>
    </citation>
    <scope>NUCLEOTIDE SEQUENCE [LARGE SCALE GENOMIC DNA]</scope>
    <source>
        <strain evidence="3 4">7_3</strain>
    </source>
</reference>
<comment type="caution">
    <text evidence="3">The sequence shown here is derived from an EMBL/GenBank/DDBJ whole genome shotgun (WGS) entry which is preliminary data.</text>
</comment>
<evidence type="ECO:0000259" key="2">
    <source>
        <dbReference type="Pfam" id="PF13369"/>
    </source>
</evidence>
<proteinExistence type="inferred from homology"/>
<dbReference type="Proteomes" id="UP000230282">
    <property type="component" value="Unassembled WGS sequence"/>
</dbReference>
<dbReference type="Pfam" id="PF13371">
    <property type="entry name" value="TPR_9"/>
    <property type="match status" value="1"/>
</dbReference>
<dbReference type="PANTHER" id="PTHR31350">
    <property type="entry name" value="SI:DKEY-261L7.2"/>
    <property type="match status" value="1"/>
</dbReference>
<accession>A0A2M8RWU9</accession>
<dbReference type="PANTHER" id="PTHR31350:SF21">
    <property type="entry name" value="F-BOX ONLY PROTEIN 21"/>
    <property type="match status" value="1"/>
</dbReference>
<name>A0A2M8RWU9_9PAST</name>
<protein>
    <recommendedName>
        <fullName evidence="2">Protein SirB1 N-terminal domain-containing protein</fullName>
    </recommendedName>
</protein>
<keyword evidence="4" id="KW-1185">Reference proteome</keyword>
<dbReference type="Pfam" id="PF13369">
    <property type="entry name" value="Transglut_core2"/>
    <property type="match status" value="1"/>
</dbReference>
<dbReference type="InterPro" id="IPR032698">
    <property type="entry name" value="SirB1_N"/>
</dbReference>
<dbReference type="InterPro" id="IPR011990">
    <property type="entry name" value="TPR-like_helical_dom_sf"/>
</dbReference>
<comment type="similarity">
    <text evidence="1">Belongs to the UPF0162 family.</text>
</comment>
<dbReference type="AlphaFoldDB" id="A0A2M8RWU9"/>